<reference evidence="1 2" key="1">
    <citation type="journal article" date="2015" name="Nature">
        <title>rRNA introns, odd ribosomes, and small enigmatic genomes across a large radiation of phyla.</title>
        <authorList>
            <person name="Brown C.T."/>
            <person name="Hug L.A."/>
            <person name="Thomas B.C."/>
            <person name="Sharon I."/>
            <person name="Castelle C.J."/>
            <person name="Singh A."/>
            <person name="Wilkins M.J."/>
            <person name="Williams K.H."/>
            <person name="Banfield J.F."/>
        </authorList>
    </citation>
    <scope>NUCLEOTIDE SEQUENCE [LARGE SCALE GENOMIC DNA]</scope>
</reference>
<dbReference type="STRING" id="1619046.US42_C0007G0044"/>
<sequence length="96" mass="10506">MVWMPRRPGEHMPPVEATRGVPVRSVLGEQVAPGVVKRRAGAERTRPVVGTEGKLRTSVSVADDLREFQKKKEAQVTATPDQAKAKLESIFKKTGS</sequence>
<proteinExistence type="predicted"/>
<evidence type="ECO:0000313" key="1">
    <source>
        <dbReference type="EMBL" id="KKQ27653.1"/>
    </source>
</evidence>
<accession>A0A0G0G993</accession>
<protein>
    <submittedName>
        <fullName evidence="1">Uncharacterized protein</fullName>
    </submittedName>
</protein>
<comment type="caution">
    <text evidence="1">The sequence shown here is derived from an EMBL/GenBank/DDBJ whole genome shotgun (WGS) entry which is preliminary data.</text>
</comment>
<gene>
    <name evidence="1" type="ORF">US42_C0007G0044</name>
</gene>
<dbReference type="Proteomes" id="UP000034849">
    <property type="component" value="Unassembled WGS sequence"/>
</dbReference>
<evidence type="ECO:0000313" key="2">
    <source>
        <dbReference type="Proteomes" id="UP000034849"/>
    </source>
</evidence>
<organism evidence="1 2">
    <name type="scientific">Candidatus Magasanikbacteria bacterium GW2011_GWC2_37_14</name>
    <dbReference type="NCBI Taxonomy" id="1619046"/>
    <lineage>
        <taxon>Bacteria</taxon>
        <taxon>Candidatus Magasanikiibacteriota</taxon>
    </lineage>
</organism>
<dbReference type="AlphaFoldDB" id="A0A0G0G993"/>
<dbReference type="EMBL" id="LBSX01000007">
    <property type="protein sequence ID" value="KKQ27653.1"/>
    <property type="molecule type" value="Genomic_DNA"/>
</dbReference>
<name>A0A0G0G993_9BACT</name>